<feature type="non-terminal residue" evidence="1">
    <location>
        <position position="1"/>
    </location>
</feature>
<protein>
    <submittedName>
        <fullName evidence="1">Uncharacterized protein</fullName>
    </submittedName>
</protein>
<dbReference type="AlphaFoldDB" id="A0A699ZIA0"/>
<organism evidence="1 2">
    <name type="scientific">Haematococcus lacustris</name>
    <name type="common">Green alga</name>
    <name type="synonym">Haematococcus pluvialis</name>
    <dbReference type="NCBI Taxonomy" id="44745"/>
    <lineage>
        <taxon>Eukaryota</taxon>
        <taxon>Viridiplantae</taxon>
        <taxon>Chlorophyta</taxon>
        <taxon>core chlorophytes</taxon>
        <taxon>Chlorophyceae</taxon>
        <taxon>CS clade</taxon>
        <taxon>Chlamydomonadales</taxon>
        <taxon>Haematococcaceae</taxon>
        <taxon>Haematococcus</taxon>
    </lineage>
</organism>
<sequence length="39" mass="4735">WVEYLEDWMHLHFNASRDLTRKDDKPGAVQRIKKILVKP</sequence>
<dbReference type="EMBL" id="BLLF01001359">
    <property type="protein sequence ID" value="GFH18796.1"/>
    <property type="molecule type" value="Genomic_DNA"/>
</dbReference>
<accession>A0A699ZIA0</accession>
<gene>
    <name evidence="1" type="ORF">HaLaN_15657</name>
</gene>
<comment type="caution">
    <text evidence="1">The sequence shown here is derived from an EMBL/GenBank/DDBJ whole genome shotgun (WGS) entry which is preliminary data.</text>
</comment>
<dbReference type="Proteomes" id="UP000485058">
    <property type="component" value="Unassembled WGS sequence"/>
</dbReference>
<reference evidence="1 2" key="1">
    <citation type="submission" date="2020-02" db="EMBL/GenBank/DDBJ databases">
        <title>Draft genome sequence of Haematococcus lacustris strain NIES-144.</title>
        <authorList>
            <person name="Morimoto D."/>
            <person name="Nakagawa S."/>
            <person name="Yoshida T."/>
            <person name="Sawayama S."/>
        </authorList>
    </citation>
    <scope>NUCLEOTIDE SEQUENCE [LARGE SCALE GENOMIC DNA]</scope>
    <source>
        <strain evidence="1 2">NIES-144</strain>
    </source>
</reference>
<evidence type="ECO:0000313" key="2">
    <source>
        <dbReference type="Proteomes" id="UP000485058"/>
    </source>
</evidence>
<proteinExistence type="predicted"/>
<name>A0A699ZIA0_HAELA</name>
<evidence type="ECO:0000313" key="1">
    <source>
        <dbReference type="EMBL" id="GFH18796.1"/>
    </source>
</evidence>
<keyword evidence="2" id="KW-1185">Reference proteome</keyword>